<dbReference type="InParanoid" id="A0A0P0Y3S4"/>
<dbReference type="Proteomes" id="UP000059680">
    <property type="component" value="Chromosome 11"/>
</dbReference>
<reference evidence="3" key="1">
    <citation type="journal article" date="2005" name="Nature">
        <title>The map-based sequence of the rice genome.</title>
        <authorList>
            <consortium name="International rice genome sequencing project (IRGSP)"/>
            <person name="Matsumoto T."/>
            <person name="Wu J."/>
            <person name="Kanamori H."/>
            <person name="Katayose Y."/>
            <person name="Fujisawa M."/>
            <person name="Namiki N."/>
            <person name="Mizuno H."/>
            <person name="Yamamoto K."/>
            <person name="Antonio B.A."/>
            <person name="Baba T."/>
            <person name="Sakata K."/>
            <person name="Nagamura Y."/>
            <person name="Aoki H."/>
            <person name="Arikawa K."/>
            <person name="Arita K."/>
            <person name="Bito T."/>
            <person name="Chiden Y."/>
            <person name="Fujitsuka N."/>
            <person name="Fukunaka R."/>
            <person name="Hamada M."/>
            <person name="Harada C."/>
            <person name="Hayashi A."/>
            <person name="Hijishita S."/>
            <person name="Honda M."/>
            <person name="Hosokawa S."/>
            <person name="Ichikawa Y."/>
            <person name="Idonuma A."/>
            <person name="Iijima M."/>
            <person name="Ikeda M."/>
            <person name="Ikeno M."/>
            <person name="Ito K."/>
            <person name="Ito S."/>
            <person name="Ito T."/>
            <person name="Ito Y."/>
            <person name="Ito Y."/>
            <person name="Iwabuchi A."/>
            <person name="Kamiya K."/>
            <person name="Karasawa W."/>
            <person name="Kurita K."/>
            <person name="Katagiri S."/>
            <person name="Kikuta A."/>
            <person name="Kobayashi H."/>
            <person name="Kobayashi N."/>
            <person name="Machita K."/>
            <person name="Maehara T."/>
            <person name="Masukawa M."/>
            <person name="Mizubayashi T."/>
            <person name="Mukai Y."/>
            <person name="Nagasaki H."/>
            <person name="Nagata Y."/>
            <person name="Naito S."/>
            <person name="Nakashima M."/>
            <person name="Nakama Y."/>
            <person name="Nakamichi Y."/>
            <person name="Nakamura M."/>
            <person name="Meguro A."/>
            <person name="Negishi M."/>
            <person name="Ohta I."/>
            <person name="Ohta T."/>
            <person name="Okamoto M."/>
            <person name="Ono N."/>
            <person name="Saji S."/>
            <person name="Sakaguchi M."/>
            <person name="Sakai K."/>
            <person name="Shibata M."/>
            <person name="Shimokawa T."/>
            <person name="Song J."/>
            <person name="Takazaki Y."/>
            <person name="Terasawa K."/>
            <person name="Tsugane M."/>
            <person name="Tsuji K."/>
            <person name="Ueda S."/>
            <person name="Waki K."/>
            <person name="Yamagata H."/>
            <person name="Yamamoto M."/>
            <person name="Yamamoto S."/>
            <person name="Yamane H."/>
            <person name="Yoshiki S."/>
            <person name="Yoshihara R."/>
            <person name="Yukawa K."/>
            <person name="Zhong H."/>
            <person name="Yano M."/>
            <person name="Yuan Q."/>
            <person name="Ouyang S."/>
            <person name="Liu J."/>
            <person name="Jones K.M."/>
            <person name="Gansberger K."/>
            <person name="Moffat K."/>
            <person name="Hill J."/>
            <person name="Bera J."/>
            <person name="Fadrosh D."/>
            <person name="Jin S."/>
            <person name="Johri S."/>
            <person name="Kim M."/>
            <person name="Overton L."/>
            <person name="Reardon M."/>
            <person name="Tsitrin T."/>
            <person name="Vuong H."/>
            <person name="Weaver B."/>
            <person name="Ciecko A."/>
            <person name="Tallon L."/>
            <person name="Jackson J."/>
            <person name="Pai G."/>
            <person name="Aken S.V."/>
            <person name="Utterback T."/>
            <person name="Reidmuller S."/>
            <person name="Feldblyum T."/>
            <person name="Hsiao J."/>
            <person name="Zismann V."/>
            <person name="Iobst S."/>
            <person name="de Vazeille A.R."/>
            <person name="Buell C.R."/>
            <person name="Ying K."/>
            <person name="Li Y."/>
            <person name="Lu T."/>
            <person name="Huang Y."/>
            <person name="Zhao Q."/>
            <person name="Feng Q."/>
            <person name="Zhang L."/>
            <person name="Zhu J."/>
            <person name="Weng Q."/>
            <person name="Mu J."/>
            <person name="Lu Y."/>
            <person name="Fan D."/>
            <person name="Liu Y."/>
            <person name="Guan J."/>
            <person name="Zhang Y."/>
            <person name="Yu S."/>
            <person name="Liu X."/>
            <person name="Zhang Y."/>
            <person name="Hong G."/>
            <person name="Han B."/>
            <person name="Choisne N."/>
            <person name="Demange N."/>
            <person name="Orjeda G."/>
            <person name="Samain S."/>
            <person name="Cattolico L."/>
            <person name="Pelletier E."/>
            <person name="Couloux A."/>
            <person name="Segurens B."/>
            <person name="Wincker P."/>
            <person name="D'Hont A."/>
            <person name="Scarpelli C."/>
            <person name="Weissenbach J."/>
            <person name="Salanoubat M."/>
            <person name="Quetier F."/>
            <person name="Yu Y."/>
            <person name="Kim H.R."/>
            <person name="Rambo T."/>
            <person name="Currie J."/>
            <person name="Collura K."/>
            <person name="Luo M."/>
            <person name="Yang T."/>
            <person name="Ammiraju J.S.S."/>
            <person name="Engler F."/>
            <person name="Soderlund C."/>
            <person name="Wing R.A."/>
            <person name="Palmer L.E."/>
            <person name="de la Bastide M."/>
            <person name="Spiegel L."/>
            <person name="Nascimento L."/>
            <person name="Zutavern T."/>
            <person name="O'Shaughnessy A."/>
            <person name="Dike S."/>
            <person name="Dedhia N."/>
            <person name="Preston R."/>
            <person name="Balija V."/>
            <person name="McCombie W.R."/>
            <person name="Chow T."/>
            <person name="Chen H."/>
            <person name="Chung M."/>
            <person name="Chen C."/>
            <person name="Shaw J."/>
            <person name="Wu H."/>
            <person name="Hsiao K."/>
            <person name="Chao Y."/>
            <person name="Chu M."/>
            <person name="Cheng C."/>
            <person name="Hour A."/>
            <person name="Lee P."/>
            <person name="Lin S."/>
            <person name="Lin Y."/>
            <person name="Liou J."/>
            <person name="Liu S."/>
            <person name="Hsing Y."/>
            <person name="Raghuvanshi S."/>
            <person name="Mohanty A."/>
            <person name="Bharti A.K."/>
            <person name="Gaur A."/>
            <person name="Gupta V."/>
            <person name="Kumar D."/>
            <person name="Ravi V."/>
            <person name="Vij S."/>
            <person name="Kapur A."/>
            <person name="Khurana P."/>
            <person name="Khurana P."/>
            <person name="Khurana J.P."/>
            <person name="Tyagi A.K."/>
            <person name="Gaikwad K."/>
            <person name="Singh A."/>
            <person name="Dalal V."/>
            <person name="Srivastava S."/>
            <person name="Dixit A."/>
            <person name="Pal A.K."/>
            <person name="Ghazi I.A."/>
            <person name="Yadav M."/>
            <person name="Pandit A."/>
            <person name="Bhargava A."/>
            <person name="Sureshbabu K."/>
            <person name="Batra K."/>
            <person name="Sharma T.R."/>
            <person name="Mohapatra T."/>
            <person name="Singh N.K."/>
            <person name="Messing J."/>
            <person name="Nelson A.B."/>
            <person name="Fuks G."/>
            <person name="Kavchok S."/>
            <person name="Keizer G."/>
            <person name="Linton E."/>
            <person name="Llaca V."/>
            <person name="Song R."/>
            <person name="Tanyolac B."/>
            <person name="Young S."/>
            <person name="Ho-Il K."/>
            <person name="Hahn J.H."/>
            <person name="Sangsakoo G."/>
            <person name="Vanavichit A."/>
            <person name="de Mattos Luiz.A.T."/>
            <person name="Zimmer P.D."/>
            <person name="Malone G."/>
            <person name="Dellagostin O."/>
            <person name="de Oliveira A.C."/>
            <person name="Bevan M."/>
            <person name="Bancroft I."/>
            <person name="Minx P."/>
            <person name="Cordum H."/>
            <person name="Wilson R."/>
            <person name="Cheng Z."/>
            <person name="Jin W."/>
            <person name="Jiang J."/>
            <person name="Leong S.A."/>
            <person name="Iwama H."/>
            <person name="Gojobori T."/>
            <person name="Itoh T."/>
            <person name="Niimura Y."/>
            <person name="Fujii Y."/>
            <person name="Habara T."/>
            <person name="Sakai H."/>
            <person name="Sato Y."/>
            <person name="Wilson G."/>
            <person name="Kumar K."/>
            <person name="McCouch S."/>
            <person name="Juretic N."/>
            <person name="Hoen D."/>
            <person name="Wright S."/>
            <person name="Bruskiewich R."/>
            <person name="Bureau T."/>
            <person name="Miyao A."/>
            <person name="Hirochika H."/>
            <person name="Nishikawa T."/>
            <person name="Kadowaki K."/>
            <person name="Sugiura M."/>
            <person name="Burr B."/>
            <person name="Sasaki T."/>
        </authorList>
    </citation>
    <scope>NUCLEOTIDE SEQUENCE [LARGE SCALE GENOMIC DNA]</scope>
    <source>
        <strain evidence="3">cv. Nipponbare</strain>
    </source>
</reference>
<feature type="compositionally biased region" description="Basic and acidic residues" evidence="1">
    <location>
        <begin position="40"/>
        <end position="54"/>
    </location>
</feature>
<sequence>MRQRISENKGWSRANPMYIHTAASVPPRRDAVENPVAEMPSRRIEEGRHNEDWRGVGGSGQEGRRGVAGCRIAAARNQEGCRSHGCCHRLQDERRRHRLQDERRRRLSARKGAGAAGAACWMSAVVNWR</sequence>
<dbReference type="SMR" id="A0A0P0Y3S4"/>
<organism evidence="2 3">
    <name type="scientific">Oryza sativa subsp. japonica</name>
    <name type="common">Rice</name>
    <dbReference type="NCBI Taxonomy" id="39947"/>
    <lineage>
        <taxon>Eukaryota</taxon>
        <taxon>Viridiplantae</taxon>
        <taxon>Streptophyta</taxon>
        <taxon>Embryophyta</taxon>
        <taxon>Tracheophyta</taxon>
        <taxon>Spermatophyta</taxon>
        <taxon>Magnoliopsida</taxon>
        <taxon>Liliopsida</taxon>
        <taxon>Poales</taxon>
        <taxon>Poaceae</taxon>
        <taxon>BOP clade</taxon>
        <taxon>Oryzoideae</taxon>
        <taxon>Oryzeae</taxon>
        <taxon>Oryzinae</taxon>
        <taxon>Oryza</taxon>
        <taxon>Oryza sativa</taxon>
    </lineage>
</organism>
<protein>
    <submittedName>
        <fullName evidence="2">Os11g0577050 protein</fullName>
    </submittedName>
</protein>
<proteinExistence type="predicted"/>
<dbReference type="EMBL" id="AP014967">
    <property type="protein sequence ID" value="BAT14572.1"/>
    <property type="molecule type" value="Genomic_DNA"/>
</dbReference>
<keyword evidence="3" id="KW-1185">Reference proteome</keyword>
<feature type="region of interest" description="Disordered" evidence="1">
    <location>
        <begin position="22"/>
        <end position="65"/>
    </location>
</feature>
<accession>A0A0P0Y3S4</accession>
<dbReference type="AlphaFoldDB" id="A0A0P0Y3S4"/>
<reference evidence="2 3" key="2">
    <citation type="journal article" date="2013" name="Plant Cell Physiol.">
        <title>Rice Annotation Project Database (RAP-DB): an integrative and interactive database for rice genomics.</title>
        <authorList>
            <person name="Sakai H."/>
            <person name="Lee S.S."/>
            <person name="Tanaka T."/>
            <person name="Numa H."/>
            <person name="Kim J."/>
            <person name="Kawahara Y."/>
            <person name="Wakimoto H."/>
            <person name="Yang C.C."/>
            <person name="Iwamoto M."/>
            <person name="Abe T."/>
            <person name="Yamada Y."/>
            <person name="Muto A."/>
            <person name="Inokuchi H."/>
            <person name="Ikemura T."/>
            <person name="Matsumoto T."/>
            <person name="Sasaki T."/>
            <person name="Itoh T."/>
        </authorList>
    </citation>
    <scope>NUCLEOTIDE SEQUENCE [LARGE SCALE GENOMIC DNA]</scope>
    <source>
        <strain evidence="3">cv. Nipponbare</strain>
    </source>
</reference>
<evidence type="ECO:0000313" key="2">
    <source>
        <dbReference type="EMBL" id="BAT14572.1"/>
    </source>
</evidence>
<dbReference type="PaxDb" id="39947-A0A0P0Y3S4"/>
<reference evidence="2 3" key="3">
    <citation type="journal article" date="2013" name="Rice">
        <title>Improvement of the Oryza sativa Nipponbare reference genome using next generation sequence and optical map data.</title>
        <authorList>
            <person name="Kawahara Y."/>
            <person name="de la Bastide M."/>
            <person name="Hamilton J.P."/>
            <person name="Kanamori H."/>
            <person name="McCombie W.R."/>
            <person name="Ouyang S."/>
            <person name="Schwartz D.C."/>
            <person name="Tanaka T."/>
            <person name="Wu J."/>
            <person name="Zhou S."/>
            <person name="Childs K.L."/>
            <person name="Davidson R.M."/>
            <person name="Lin H."/>
            <person name="Quesada-Ocampo L."/>
            <person name="Vaillancourt B."/>
            <person name="Sakai H."/>
            <person name="Lee S.S."/>
            <person name="Kim J."/>
            <person name="Numa H."/>
            <person name="Itoh T."/>
            <person name="Buell C.R."/>
            <person name="Matsumoto T."/>
        </authorList>
    </citation>
    <scope>NUCLEOTIDE SEQUENCE [LARGE SCALE GENOMIC DNA]</scope>
    <source>
        <strain evidence="3">cv. Nipponbare</strain>
    </source>
</reference>
<name>A0A0P0Y3S4_ORYSJ</name>
<evidence type="ECO:0000256" key="1">
    <source>
        <dbReference type="SAM" id="MobiDB-lite"/>
    </source>
</evidence>
<gene>
    <name evidence="2" type="ordered locus">Os11g0577050</name>
    <name evidence="2" type="ORF">OSNPB_110577050</name>
</gene>
<evidence type="ECO:0000313" key="3">
    <source>
        <dbReference type="Proteomes" id="UP000059680"/>
    </source>
</evidence>